<feature type="chain" id="PRO_5038930313" evidence="2">
    <location>
        <begin position="26"/>
        <end position="255"/>
    </location>
</feature>
<dbReference type="RefSeq" id="WP_212530332.1">
    <property type="nucleotide sequence ID" value="NZ_JAGSOG010000112.1"/>
</dbReference>
<sequence>MDRLAVHVIATAALTVTLATVPALFAVPCHASSAAAAAETAATATVRTANRAPSALSDAVVLPDAVAVLPALSGRAQTPAAEAAAAHPAEPAPASPRPAPTRPGSEYGRRLFPSQPDRRCADVRQVGHTVYARYRGMIAFSVRQYYSAECRTYYGYSYAWHRFRRLHVPFDVGMAVYNTHTDAIDGAVAYIGGRGGPGYWSAVVAAQPGQCTCGEGHYFYYPADAPGGFIEGDTLTAPVCAAAAEPGPTTRAVRS</sequence>
<keyword evidence="4" id="KW-1185">Reference proteome</keyword>
<feature type="signal peptide" evidence="2">
    <location>
        <begin position="1"/>
        <end position="25"/>
    </location>
</feature>
<feature type="compositionally biased region" description="Low complexity" evidence="1">
    <location>
        <begin position="80"/>
        <end position="89"/>
    </location>
</feature>
<protein>
    <submittedName>
        <fullName evidence="3">Uncharacterized protein</fullName>
    </submittedName>
</protein>
<dbReference type="AlphaFoldDB" id="A0A941IRZ4"/>
<feature type="compositionally biased region" description="Pro residues" evidence="1">
    <location>
        <begin position="90"/>
        <end position="101"/>
    </location>
</feature>
<proteinExistence type="predicted"/>
<feature type="region of interest" description="Disordered" evidence="1">
    <location>
        <begin position="80"/>
        <end position="111"/>
    </location>
</feature>
<keyword evidence="2" id="KW-0732">Signal</keyword>
<comment type="caution">
    <text evidence="3">The sequence shown here is derived from an EMBL/GenBank/DDBJ whole genome shotgun (WGS) entry which is preliminary data.</text>
</comment>
<dbReference type="EMBL" id="JAGSOG010000112">
    <property type="protein sequence ID" value="MBR7835842.1"/>
    <property type="molecule type" value="Genomic_DNA"/>
</dbReference>
<evidence type="ECO:0000256" key="2">
    <source>
        <dbReference type="SAM" id="SignalP"/>
    </source>
</evidence>
<evidence type="ECO:0000256" key="1">
    <source>
        <dbReference type="SAM" id="MobiDB-lite"/>
    </source>
</evidence>
<evidence type="ECO:0000313" key="3">
    <source>
        <dbReference type="EMBL" id="MBR7835842.1"/>
    </source>
</evidence>
<evidence type="ECO:0000313" key="4">
    <source>
        <dbReference type="Proteomes" id="UP000675781"/>
    </source>
</evidence>
<organism evidence="3 4">
    <name type="scientific">Actinospica durhamensis</name>
    <dbReference type="NCBI Taxonomy" id="1508375"/>
    <lineage>
        <taxon>Bacteria</taxon>
        <taxon>Bacillati</taxon>
        <taxon>Actinomycetota</taxon>
        <taxon>Actinomycetes</taxon>
        <taxon>Catenulisporales</taxon>
        <taxon>Actinospicaceae</taxon>
        <taxon>Actinospica</taxon>
    </lineage>
</organism>
<accession>A0A941IRZ4</accession>
<reference evidence="3" key="1">
    <citation type="submission" date="2021-04" db="EMBL/GenBank/DDBJ databases">
        <title>Genome based classification of Actinospica acidithermotolerans sp. nov., an actinobacterium isolated from an Indonesian hot spring.</title>
        <authorList>
            <person name="Kusuma A.B."/>
            <person name="Putra K.E."/>
            <person name="Nafisah S."/>
            <person name="Loh J."/>
            <person name="Nouioui I."/>
            <person name="Goodfellow M."/>
        </authorList>
    </citation>
    <scope>NUCLEOTIDE SEQUENCE</scope>
    <source>
        <strain evidence="3">CSCA 57</strain>
    </source>
</reference>
<dbReference type="Proteomes" id="UP000675781">
    <property type="component" value="Unassembled WGS sequence"/>
</dbReference>
<gene>
    <name evidence="3" type="ORF">KDL01_21390</name>
</gene>
<name>A0A941IRZ4_9ACTN</name>